<evidence type="ECO:0000256" key="7">
    <source>
        <dbReference type="ARBA" id="ARBA00023136"/>
    </source>
</evidence>
<dbReference type="RefSeq" id="WP_111628303.1">
    <property type="nucleotide sequence ID" value="NZ_QLMC01000002.1"/>
</dbReference>
<name>A0A327X355_LARAB</name>
<evidence type="ECO:0000256" key="9">
    <source>
        <dbReference type="ARBA" id="ARBA00023277"/>
    </source>
</evidence>
<dbReference type="GO" id="GO:0005509">
    <property type="term" value="F:calcium ion binding"/>
    <property type="evidence" value="ECO:0007669"/>
    <property type="project" value="InterPro"/>
</dbReference>
<dbReference type="OrthoDB" id="908908at2"/>
<organism evidence="12 13">
    <name type="scientific">Larkinella arboricola</name>
    <dbReference type="NCBI Taxonomy" id="643671"/>
    <lineage>
        <taxon>Bacteria</taxon>
        <taxon>Pseudomonadati</taxon>
        <taxon>Bacteroidota</taxon>
        <taxon>Cytophagia</taxon>
        <taxon>Cytophagales</taxon>
        <taxon>Spirosomataceae</taxon>
        <taxon>Larkinella</taxon>
    </lineage>
</organism>
<reference evidence="12 13" key="1">
    <citation type="submission" date="2018-06" db="EMBL/GenBank/DDBJ databases">
        <title>Genomic Encyclopedia of Archaeal and Bacterial Type Strains, Phase II (KMG-II): from individual species to whole genera.</title>
        <authorList>
            <person name="Goeker M."/>
        </authorList>
    </citation>
    <scope>NUCLEOTIDE SEQUENCE [LARGE SCALE GENOMIC DNA]</scope>
    <source>
        <strain evidence="12 13">DSM 21851</strain>
    </source>
</reference>
<dbReference type="GO" id="GO:0030246">
    <property type="term" value="F:carbohydrate binding"/>
    <property type="evidence" value="ECO:0007669"/>
    <property type="project" value="InterPro"/>
</dbReference>
<evidence type="ECO:0000256" key="10">
    <source>
        <dbReference type="SAM" id="SignalP"/>
    </source>
</evidence>
<dbReference type="Pfam" id="PF05345">
    <property type="entry name" value="He_PIG"/>
    <property type="match status" value="1"/>
</dbReference>
<evidence type="ECO:0000313" key="13">
    <source>
        <dbReference type="Proteomes" id="UP000248790"/>
    </source>
</evidence>
<evidence type="ECO:0000256" key="4">
    <source>
        <dbReference type="ARBA" id="ARBA00022729"/>
    </source>
</evidence>
<evidence type="ECO:0000256" key="6">
    <source>
        <dbReference type="ARBA" id="ARBA00022989"/>
    </source>
</evidence>
<evidence type="ECO:0000256" key="8">
    <source>
        <dbReference type="ARBA" id="ARBA00023180"/>
    </source>
</evidence>
<accession>A0A327X355</accession>
<comment type="subcellular location">
    <subcellularLocation>
        <location evidence="1">Endoplasmic reticulum membrane</location>
        <topology evidence="1">Single-pass type I membrane protein</topology>
    </subcellularLocation>
</comment>
<dbReference type="Gene3D" id="2.60.120.430">
    <property type="entry name" value="Galactose-binding lectin"/>
    <property type="match status" value="2"/>
</dbReference>
<keyword evidence="3" id="KW-0812">Transmembrane</keyword>
<feature type="signal peptide" evidence="10">
    <location>
        <begin position="1"/>
        <end position="23"/>
    </location>
</feature>
<dbReference type="PANTHER" id="PTHR13460:SF0">
    <property type="entry name" value="MALECTIN"/>
    <property type="match status" value="1"/>
</dbReference>
<dbReference type="SUPFAM" id="SSF49313">
    <property type="entry name" value="Cadherin-like"/>
    <property type="match status" value="1"/>
</dbReference>
<dbReference type="NCBIfam" id="TIGR04183">
    <property type="entry name" value="Por_Secre_tail"/>
    <property type="match status" value="1"/>
</dbReference>
<keyword evidence="5" id="KW-0256">Endoplasmic reticulum</keyword>
<dbReference type="GO" id="GO:0016020">
    <property type="term" value="C:membrane"/>
    <property type="evidence" value="ECO:0007669"/>
    <property type="project" value="InterPro"/>
</dbReference>
<dbReference type="InterPro" id="IPR039155">
    <property type="entry name" value="MLEC"/>
</dbReference>
<dbReference type="SMART" id="SM00736">
    <property type="entry name" value="CADG"/>
    <property type="match status" value="1"/>
</dbReference>
<comment type="similarity">
    <text evidence="2">Belongs to the malectin family.</text>
</comment>
<dbReference type="InterPro" id="IPR013783">
    <property type="entry name" value="Ig-like_fold"/>
</dbReference>
<keyword evidence="8" id="KW-0325">Glycoprotein</keyword>
<keyword evidence="9" id="KW-0119">Carbohydrate metabolism</keyword>
<keyword evidence="4 10" id="KW-0732">Signal</keyword>
<dbReference type="Gene3D" id="2.60.40.10">
    <property type="entry name" value="Immunoglobulins"/>
    <property type="match status" value="1"/>
</dbReference>
<dbReference type="InterPro" id="IPR006644">
    <property type="entry name" value="Cadg"/>
</dbReference>
<sequence length="730" mass="78383">MKNALYLLLICLLVLRTGTSVIAQGTTCPAPYEEKNGIVVIETENLGLPSGWQKKTAVGGYTGSGYIEWTGAENFSRTGVGLIETTVKINRTGKYIFQWRNRVGKGNSLTEHNDTWLRFPNASDFYGEKGSRKVYPYGTGKSPNPNGAGGDGWFKVYFNAGVWDWAWTTWVSDRDPMQIVVEFDTPGIYKLQISARSAAHLLDRMVMFHSSVSASTAQAAAETKCTTGSTPTNQPPVVSTPIPDRTATVGEAFNYTFPTNTFSDPNSDALTYRATLSSGAALPSWLTFNATNRTFSGVPTGTATLTVRVTANDGKGGQVSDDFSLRVNAAPSSPATTYRINAGGGNYTTSDGKAYSADNYASGGTAYSRSGDITNTTQDALYQTERYGNFTYNFPISNGTYTVILHFAEIYATGVNQRKFHVDIEGQRKLTEYDITAKAGGTWKAVQESFTVAVSDGTLNVRFLNGSVNNAKVCAIEVVPAGSGIAIPYRTNAGGNSFTTSDGKAYSADNYASGGTAYSRSGDITNTTQDALYQTERYGNFSYNFPVANGTYTVILHFAEIYATGVNQRKFHVDIEGQRKLTEYDIVAKAGGTWKAVQESFSVSVSDGTLNVRFLNGSVNNAKVCAIEILPAGSTARLADSLAPASAEGGPVVRTYPNPTPGTVTIDGINTTCSDFRVTVVQGLSESEPQQVITSDSQVQLQLGNLPTGLYILRIRQCGNSLTEKVIVAP</sequence>
<dbReference type="InterPro" id="IPR015919">
    <property type="entry name" value="Cadherin-like_sf"/>
</dbReference>
<evidence type="ECO:0000256" key="2">
    <source>
        <dbReference type="ARBA" id="ARBA00009141"/>
    </source>
</evidence>
<dbReference type="CDD" id="cd11303">
    <property type="entry name" value="Dystroglycan_repeat"/>
    <property type="match status" value="1"/>
</dbReference>
<dbReference type="AlphaFoldDB" id="A0A327X355"/>
<dbReference type="EMBL" id="QLMC01000002">
    <property type="protein sequence ID" value="RAK00570.1"/>
    <property type="molecule type" value="Genomic_DNA"/>
</dbReference>
<keyword evidence="13" id="KW-1185">Reference proteome</keyword>
<dbReference type="Pfam" id="PF11721">
    <property type="entry name" value="Malectin"/>
    <property type="match status" value="2"/>
</dbReference>
<evidence type="ECO:0000256" key="1">
    <source>
        <dbReference type="ARBA" id="ARBA00004115"/>
    </source>
</evidence>
<comment type="caution">
    <text evidence="12">The sequence shown here is derived from an EMBL/GenBank/DDBJ whole genome shotgun (WGS) entry which is preliminary data.</text>
</comment>
<dbReference type="Pfam" id="PF18962">
    <property type="entry name" value="Por_Secre_tail"/>
    <property type="match status" value="1"/>
</dbReference>
<feature type="domain" description="Dystroglycan-type cadherin-like" evidence="11">
    <location>
        <begin position="237"/>
        <end position="334"/>
    </location>
</feature>
<dbReference type="InterPro" id="IPR008979">
    <property type="entry name" value="Galactose-bd-like_sf"/>
</dbReference>
<dbReference type="InterPro" id="IPR026444">
    <property type="entry name" value="Secre_tail"/>
</dbReference>
<dbReference type="Proteomes" id="UP000248790">
    <property type="component" value="Unassembled WGS sequence"/>
</dbReference>
<protein>
    <submittedName>
        <fullName evidence="12">Putative secreted protein (Por secretion system target)</fullName>
    </submittedName>
</protein>
<dbReference type="PANTHER" id="PTHR13460">
    <property type="match status" value="1"/>
</dbReference>
<feature type="chain" id="PRO_5016452063" evidence="10">
    <location>
        <begin position="24"/>
        <end position="730"/>
    </location>
</feature>
<evidence type="ECO:0000256" key="5">
    <source>
        <dbReference type="ARBA" id="ARBA00022824"/>
    </source>
</evidence>
<dbReference type="InterPro" id="IPR021720">
    <property type="entry name" value="Malectin_dom"/>
</dbReference>
<evidence type="ECO:0000259" key="11">
    <source>
        <dbReference type="SMART" id="SM00736"/>
    </source>
</evidence>
<keyword evidence="7" id="KW-0472">Membrane</keyword>
<evidence type="ECO:0000313" key="12">
    <source>
        <dbReference type="EMBL" id="RAK00570.1"/>
    </source>
</evidence>
<evidence type="ECO:0000256" key="3">
    <source>
        <dbReference type="ARBA" id="ARBA00022692"/>
    </source>
</evidence>
<gene>
    <name evidence="12" type="ORF">LX87_02278</name>
</gene>
<keyword evidence="6" id="KW-1133">Transmembrane helix</keyword>
<dbReference type="SUPFAM" id="SSF49785">
    <property type="entry name" value="Galactose-binding domain-like"/>
    <property type="match status" value="2"/>
</dbReference>
<proteinExistence type="inferred from homology"/>